<accession>A0A4U1IGX0</accession>
<dbReference type="Gene3D" id="1.25.40.10">
    <property type="entry name" value="Tetratricopeptide repeat domain"/>
    <property type="match status" value="3"/>
</dbReference>
<reference evidence="3 4" key="1">
    <citation type="submission" date="2019-04" db="EMBL/GenBank/DDBJ databases">
        <authorList>
            <person name="Li Y."/>
            <person name="Wang J."/>
        </authorList>
    </citation>
    <scope>NUCLEOTIDE SEQUENCE [LARGE SCALE GENOMIC DNA]</scope>
    <source>
        <strain evidence="3 4">DSM 14668</strain>
    </source>
</reference>
<dbReference type="Proteomes" id="UP000309215">
    <property type="component" value="Unassembled WGS sequence"/>
</dbReference>
<gene>
    <name evidence="3" type="ORF">E8A74_49860</name>
</gene>
<dbReference type="PROSITE" id="PS50005">
    <property type="entry name" value="TPR"/>
    <property type="match status" value="1"/>
</dbReference>
<keyword evidence="4" id="KW-1185">Reference proteome</keyword>
<feature type="repeat" description="TPR" evidence="1">
    <location>
        <begin position="687"/>
        <end position="720"/>
    </location>
</feature>
<protein>
    <submittedName>
        <fullName evidence="3">Tetratricopeptide repeat protein</fullName>
    </submittedName>
</protein>
<dbReference type="InterPro" id="IPR019734">
    <property type="entry name" value="TPR_rpt"/>
</dbReference>
<dbReference type="RefSeq" id="WP_136936270.1">
    <property type="nucleotide sequence ID" value="NZ_SSMQ01000127.1"/>
</dbReference>
<dbReference type="Pfam" id="PF13432">
    <property type="entry name" value="TPR_16"/>
    <property type="match status" value="2"/>
</dbReference>
<evidence type="ECO:0000256" key="1">
    <source>
        <dbReference type="PROSITE-ProRule" id="PRU00339"/>
    </source>
</evidence>
<dbReference type="SMART" id="SM00028">
    <property type="entry name" value="TPR"/>
    <property type="match status" value="5"/>
</dbReference>
<keyword evidence="2" id="KW-0732">Signal</keyword>
<evidence type="ECO:0000256" key="2">
    <source>
        <dbReference type="SAM" id="SignalP"/>
    </source>
</evidence>
<dbReference type="InterPro" id="IPR011990">
    <property type="entry name" value="TPR-like_helical_dom_sf"/>
</dbReference>
<dbReference type="AlphaFoldDB" id="A0A4U1IGX0"/>
<name>A0A4U1IGX0_9BACT</name>
<comment type="caution">
    <text evidence="3">The sequence shown here is derived from an EMBL/GenBank/DDBJ whole genome shotgun (WGS) entry which is preliminary data.</text>
</comment>
<dbReference type="PANTHER" id="PTHR12558:SF13">
    <property type="entry name" value="CELL DIVISION CYCLE PROTEIN 27 HOMOLOG"/>
    <property type="match status" value="1"/>
</dbReference>
<feature type="chain" id="PRO_5020394400" evidence="2">
    <location>
        <begin position="25"/>
        <end position="927"/>
    </location>
</feature>
<dbReference type="EMBL" id="SSMQ01000127">
    <property type="protein sequence ID" value="TKC93053.1"/>
    <property type="molecule type" value="Genomic_DNA"/>
</dbReference>
<feature type="signal peptide" evidence="2">
    <location>
        <begin position="1"/>
        <end position="24"/>
    </location>
</feature>
<evidence type="ECO:0000313" key="3">
    <source>
        <dbReference type="EMBL" id="TKC93053.1"/>
    </source>
</evidence>
<organism evidence="3 4">
    <name type="scientific">Polyangium fumosum</name>
    <dbReference type="NCBI Taxonomy" id="889272"/>
    <lineage>
        <taxon>Bacteria</taxon>
        <taxon>Pseudomonadati</taxon>
        <taxon>Myxococcota</taxon>
        <taxon>Polyangia</taxon>
        <taxon>Polyangiales</taxon>
        <taxon>Polyangiaceae</taxon>
        <taxon>Polyangium</taxon>
    </lineage>
</organism>
<proteinExistence type="predicted"/>
<sequence>MRTNRPFLAALFAATLLAPAGSFADEASGKVLGRAAILTQKGDYAAAEKELDAVKSGPERAQALVEKARLALLQGRYADAVKTAKSAASLGKDAKIEAAPLIAEALASQGKVSEAIDAVKDVADEDTAHRARLVLGELLIRSGKRGAASVPLRRIVEAYNDDTINDRDAEGLSLVGRAAHLLRSAHDANQAYGEAEKAGAKTRVETLLWRAELFLDKYNPGEAGQSVKAAQKLAPKDPHVHVAMARVKLENAMDFEAAESEIKQALEVNPNLTSAYVIRAGLALRTMDIAAADAAVKRGLEVDPTNLELLSMKAATRFLADDLAGYEATKKQVLSLCPEYSAFFQIVAEYAEWEHRYEDIVRMMDEATQVDAQDMKAFATLGLNKIRLGDDDGGLDALRKSWKKDRFNVRAYNTLNLFEKTIPGEYVASNGTRFRIRYHKEEKAVLERYVPRMLDEAWDSMVKRYGFTPKMPVSIELYADSEHFSIRTSGLPNVGIQGVCFGQSLAALSPGAGPFNWGNVLWHELGHVFAIQYSKSHVPRWFTEGLSEYETIIRRPEWQREEDPALFAALKGGRIPPLDGFNRAFTHVDSVEDVTMAYFAASQLVVFMADKYGFDKVAAMLPRWGKGERTPDVIKGALGVPHDEVDRQFREWLKKRLSRYEKQYVPDLHAPPLDDARKALRTDPKNPKKLVQLALALFADGQKPEALAVLDEALSLDPKQPDGNYVRLRLAMGEKKLDEAARILDKMVANGHDGYVMRMKAADLAELRKDKARVKASFEAAFKFDPSQAEPLQGLYDLAKGEKDVAGQLDALRRLALLDQHDRRVWVRLLELLTERGLWDEAVKVGESAIYVDVSNTKVHRLYAKALARTGRQNSAIFELNSAILTKPEPPEMVEIYEDLAKGYDKLGKTEYAKQARDLAKLVAPKG</sequence>
<dbReference type="SUPFAM" id="SSF48452">
    <property type="entry name" value="TPR-like"/>
    <property type="match status" value="3"/>
</dbReference>
<dbReference type="PANTHER" id="PTHR12558">
    <property type="entry name" value="CELL DIVISION CYCLE 16,23,27"/>
    <property type="match status" value="1"/>
</dbReference>
<evidence type="ECO:0000313" key="4">
    <source>
        <dbReference type="Proteomes" id="UP000309215"/>
    </source>
</evidence>
<dbReference type="OrthoDB" id="240178at2"/>
<keyword evidence="1" id="KW-0802">TPR repeat</keyword>